<comment type="caution">
    <text evidence="1">The sequence shown here is derived from an EMBL/GenBank/DDBJ whole genome shotgun (WGS) entry which is preliminary data.</text>
</comment>
<dbReference type="Proteomes" id="UP000266482">
    <property type="component" value="Unassembled WGS sequence"/>
</dbReference>
<keyword evidence="2" id="KW-1185">Reference proteome</keyword>
<name>A0A3A1UR90_9BACL</name>
<reference evidence="1 2" key="1">
    <citation type="submission" date="2018-09" db="EMBL/GenBank/DDBJ databases">
        <title>Paenibacillus aracenensis nov. sp. isolated from a cave in southern Spain.</title>
        <authorList>
            <person name="Jurado V."/>
            <person name="Gutierrez-Patricio S."/>
            <person name="Gonzalez-Pimentel J.L."/>
            <person name="Miller A.Z."/>
            <person name="Laiz L."/>
            <person name="Saiz-Jimenez C."/>
        </authorList>
    </citation>
    <scope>NUCLEOTIDE SEQUENCE [LARGE SCALE GENOMIC DNA]</scope>
    <source>
        <strain evidence="1 2">DSM 22867</strain>
    </source>
</reference>
<protein>
    <submittedName>
        <fullName evidence="1">Uncharacterized protein</fullName>
    </submittedName>
</protein>
<evidence type="ECO:0000313" key="1">
    <source>
        <dbReference type="EMBL" id="RIX50765.1"/>
    </source>
</evidence>
<dbReference type="OrthoDB" id="1739152at2"/>
<proteinExistence type="predicted"/>
<dbReference type="AlphaFoldDB" id="A0A3A1UR90"/>
<accession>A0A3A1UR90</accession>
<evidence type="ECO:0000313" key="2">
    <source>
        <dbReference type="Proteomes" id="UP000266482"/>
    </source>
</evidence>
<organism evidence="1 2">
    <name type="scientific">Paenibacillus nanensis</name>
    <dbReference type="NCBI Taxonomy" id="393251"/>
    <lineage>
        <taxon>Bacteria</taxon>
        <taxon>Bacillati</taxon>
        <taxon>Bacillota</taxon>
        <taxon>Bacilli</taxon>
        <taxon>Bacillales</taxon>
        <taxon>Paenibacillaceae</taxon>
        <taxon>Paenibacillus</taxon>
    </lineage>
</organism>
<dbReference type="EMBL" id="QXQA01000013">
    <property type="protein sequence ID" value="RIX50765.1"/>
    <property type="molecule type" value="Genomic_DNA"/>
</dbReference>
<dbReference type="RefSeq" id="WP_119601397.1">
    <property type="nucleotide sequence ID" value="NZ_QXQA01000013.1"/>
</dbReference>
<gene>
    <name evidence="1" type="ORF">D3P08_18855</name>
</gene>
<sequence>MYKLVLMVAMMVIWLSAHVLQVEEEMAMKTLFQSKRAVNRAAHAAAQQLDKEALGAGIARIDEALAEDAAELYLQRNLQLDENGVPLAGSFLRDPVEVLVFEVVNAEQSFPFYYRNDTYHYETVLQRPGVIMIAKVVHPRRFSLIEPIVWEIKGAAELVVG</sequence>